<feature type="binding site" evidence="12">
    <location>
        <position position="23"/>
    </location>
    <ligand>
        <name>[4Fe-4S] cluster</name>
        <dbReference type="ChEBI" id="CHEBI:49883"/>
        <label>1</label>
        <note>4Fe-4S-S-AdoMet</note>
    </ligand>
</feature>
<feature type="binding site" evidence="12">
    <location>
        <position position="97"/>
    </location>
    <ligand>
        <name>GTP</name>
        <dbReference type="ChEBI" id="CHEBI:37565"/>
    </ligand>
</feature>
<feature type="binding site" evidence="12">
    <location>
        <position position="271"/>
    </location>
    <ligand>
        <name>[4Fe-4S] cluster</name>
        <dbReference type="ChEBI" id="CHEBI:49883"/>
        <label>2</label>
        <note>4Fe-4S-substrate</note>
    </ligand>
</feature>
<dbReference type="AlphaFoldDB" id="A0A1J5E4B4"/>
<keyword evidence="7 12" id="KW-0411">Iron-sulfur</keyword>
<evidence type="ECO:0000256" key="5">
    <source>
        <dbReference type="ARBA" id="ARBA00022741"/>
    </source>
</evidence>
<proteinExistence type="inferred from homology"/>
<sequence length="342" mass="38504">MMMLIDNYQRQVNYLRISITDMCNLRCLYCQPKPEAGWKIHREILRYEEIIKLASLMVQLGIKRIRVTGGEPLIKKDVLLLIKGLARIDGLEELTLTTNGTKLAQFAEQLKENKVDRINISLDSLNRERYSSITGGGNLEDVLAGIDEALSVGLVPLKINMVVMKGINDDEVESFARLTLDKPVIVRFIEFMPISQQGVEWDERYLPAYILKQRLSSNFEIIKCNSVSHPVPLPKGREDNSVHGNGPAEYYQIKGAVGNIGFISPISDHFCVSCNRLRLTPDGHLRLCLGQDAEVDLKLPLRQGATDEELQRIITQAVWNKPAGHQFQLDRPTGRQMVAIGG</sequence>
<feature type="binding site" evidence="12">
    <location>
        <position position="70"/>
    </location>
    <ligand>
        <name>S-adenosyl-L-methionine</name>
        <dbReference type="ChEBI" id="CHEBI:59789"/>
    </ligand>
</feature>
<feature type="binding site" evidence="12">
    <location>
        <position position="121"/>
    </location>
    <ligand>
        <name>S-adenosyl-L-methionine</name>
        <dbReference type="ChEBI" id="CHEBI:59789"/>
    </ligand>
</feature>
<dbReference type="EC" id="4.1.99.22" evidence="1 12"/>
<keyword evidence="2 12" id="KW-0004">4Fe-4S</keyword>
<accession>A0A1J5E4B4</accession>
<dbReference type="GO" id="GO:1904047">
    <property type="term" value="F:S-adenosyl-L-methionine binding"/>
    <property type="evidence" value="ECO:0007669"/>
    <property type="project" value="UniProtKB-UniRule"/>
</dbReference>
<keyword evidence="6 12" id="KW-0408">Iron</keyword>
<feature type="binding site" evidence="12">
    <location>
        <position position="192"/>
    </location>
    <ligand>
        <name>S-adenosyl-L-methionine</name>
        <dbReference type="ChEBI" id="CHEBI:59789"/>
    </ligand>
</feature>
<dbReference type="InterPro" id="IPR000385">
    <property type="entry name" value="MoaA_NifB_PqqE_Fe-S-bd_CS"/>
</dbReference>
<dbReference type="STRING" id="1817895.AUJ95_01750"/>
<dbReference type="InterPro" id="IPR058240">
    <property type="entry name" value="rSAM_sf"/>
</dbReference>
<dbReference type="HAMAP" id="MF_01225_B">
    <property type="entry name" value="MoaA_B"/>
    <property type="match status" value="1"/>
</dbReference>
<keyword evidence="4 12" id="KW-0479">Metal-binding</keyword>
<dbReference type="SFLD" id="SFLDG01383">
    <property type="entry name" value="cyclic_pyranopterin_phosphate"/>
    <property type="match status" value="1"/>
</dbReference>
<evidence type="ECO:0000256" key="7">
    <source>
        <dbReference type="ARBA" id="ARBA00023014"/>
    </source>
</evidence>
<dbReference type="InterPro" id="IPR007197">
    <property type="entry name" value="rSAM"/>
</dbReference>
<comment type="caution">
    <text evidence="14">The sequence shown here is derived from an EMBL/GenBank/DDBJ whole genome shotgun (WGS) entry which is preliminary data.</text>
</comment>
<comment type="function">
    <text evidence="12">Catalyzes the cyclization of GTP to (8S)-3',8-cyclo-7,8-dihydroguanosine 5'-triphosphate.</text>
</comment>
<feature type="binding site" evidence="12">
    <location>
        <begin position="276"/>
        <end position="278"/>
    </location>
    <ligand>
        <name>GTP</name>
        <dbReference type="ChEBI" id="CHEBI:37565"/>
    </ligand>
</feature>
<evidence type="ECO:0000256" key="3">
    <source>
        <dbReference type="ARBA" id="ARBA00022691"/>
    </source>
</evidence>
<dbReference type="Pfam" id="PF04055">
    <property type="entry name" value="Radical_SAM"/>
    <property type="match status" value="1"/>
</dbReference>
<dbReference type="GO" id="GO:0061799">
    <property type="term" value="F:cyclic pyranopterin monophosphate synthase activity"/>
    <property type="evidence" value="ECO:0007669"/>
    <property type="project" value="TreeGrafter"/>
</dbReference>
<dbReference type="EMBL" id="MNYI01000049">
    <property type="protein sequence ID" value="OIP42427.1"/>
    <property type="molecule type" value="Genomic_DNA"/>
</dbReference>
<feature type="binding site" evidence="12">
    <location>
        <position position="16"/>
    </location>
    <ligand>
        <name>GTP</name>
        <dbReference type="ChEBI" id="CHEBI:37565"/>
    </ligand>
</feature>
<dbReference type="Gene3D" id="3.20.20.70">
    <property type="entry name" value="Aldolase class I"/>
    <property type="match status" value="1"/>
</dbReference>
<dbReference type="GO" id="GO:0005525">
    <property type="term" value="F:GTP binding"/>
    <property type="evidence" value="ECO:0007669"/>
    <property type="project" value="UniProtKB-UniRule"/>
</dbReference>
<evidence type="ECO:0000256" key="10">
    <source>
        <dbReference type="ARBA" id="ARBA00023239"/>
    </source>
</evidence>
<dbReference type="UniPathway" id="UPA00344"/>
<name>A0A1J5E4B4_9BACT</name>
<feature type="binding site" evidence="12">
    <location>
        <position position="30"/>
    </location>
    <ligand>
        <name>[4Fe-4S] cluster</name>
        <dbReference type="ChEBI" id="CHEBI:49883"/>
        <label>1</label>
        <note>4Fe-4S-S-AdoMet</note>
    </ligand>
</feature>
<dbReference type="Proteomes" id="UP000183085">
    <property type="component" value="Unassembled WGS sequence"/>
</dbReference>
<evidence type="ECO:0000256" key="9">
    <source>
        <dbReference type="ARBA" id="ARBA00023150"/>
    </source>
</evidence>
<dbReference type="NCBIfam" id="TIGR02666">
    <property type="entry name" value="moaA"/>
    <property type="match status" value="1"/>
</dbReference>
<reference evidence="14 15" key="1">
    <citation type="journal article" date="2016" name="Environ. Microbiol.">
        <title>Genomic resolution of a cold subsurface aquifer community provides metabolic insights for novel microbes adapted to high CO concentrations.</title>
        <authorList>
            <person name="Probst A.J."/>
            <person name="Castelle C.J."/>
            <person name="Singh A."/>
            <person name="Brown C.T."/>
            <person name="Anantharaman K."/>
            <person name="Sharon I."/>
            <person name="Hug L.A."/>
            <person name="Burstein D."/>
            <person name="Emerson J.B."/>
            <person name="Thomas B.C."/>
            <person name="Banfield J.F."/>
        </authorList>
    </citation>
    <scope>NUCLEOTIDE SEQUENCE [LARGE SCALE GENOMIC DNA]</scope>
    <source>
        <strain evidence="14">CG2_30_40_21</strain>
    </source>
</reference>
<evidence type="ECO:0000256" key="6">
    <source>
        <dbReference type="ARBA" id="ARBA00023004"/>
    </source>
</evidence>
<dbReference type="Pfam" id="PF06463">
    <property type="entry name" value="Mob_synth_C"/>
    <property type="match status" value="1"/>
</dbReference>
<evidence type="ECO:0000256" key="2">
    <source>
        <dbReference type="ARBA" id="ARBA00022485"/>
    </source>
</evidence>
<dbReference type="PROSITE" id="PS51918">
    <property type="entry name" value="RADICAL_SAM"/>
    <property type="match status" value="1"/>
</dbReference>
<protein>
    <recommendedName>
        <fullName evidence="1 12">GTP 3',8-cyclase</fullName>
        <ecNumber evidence="1 12">4.1.99.22</ecNumber>
    </recommendedName>
    <alternativeName>
        <fullName evidence="12">Molybdenum cofactor biosynthesis protein A</fullName>
    </alternativeName>
</protein>
<evidence type="ECO:0000256" key="4">
    <source>
        <dbReference type="ARBA" id="ARBA00022723"/>
    </source>
</evidence>
<feature type="binding site" evidence="12">
    <location>
        <position position="288"/>
    </location>
    <ligand>
        <name>[4Fe-4S] cluster</name>
        <dbReference type="ChEBI" id="CHEBI:49883"/>
        <label>2</label>
        <note>4Fe-4S-substrate</note>
    </ligand>
</feature>
<dbReference type="SMART" id="SM00729">
    <property type="entry name" value="Elp3"/>
    <property type="match status" value="1"/>
</dbReference>
<dbReference type="SFLD" id="SFLDG01386">
    <property type="entry name" value="main_SPASM_domain-containing"/>
    <property type="match status" value="1"/>
</dbReference>
<evidence type="ECO:0000259" key="13">
    <source>
        <dbReference type="PROSITE" id="PS51918"/>
    </source>
</evidence>
<feature type="binding site" evidence="12">
    <location>
        <position position="29"/>
    </location>
    <ligand>
        <name>S-adenosyl-L-methionine</name>
        <dbReference type="ChEBI" id="CHEBI:59789"/>
    </ligand>
</feature>
<feature type="binding site" evidence="12">
    <location>
        <position position="66"/>
    </location>
    <ligand>
        <name>GTP</name>
        <dbReference type="ChEBI" id="CHEBI:37565"/>
    </ligand>
</feature>
<feature type="binding site" evidence="12">
    <location>
        <position position="158"/>
    </location>
    <ligand>
        <name>GTP</name>
        <dbReference type="ChEBI" id="CHEBI:37565"/>
    </ligand>
</feature>
<dbReference type="SFLD" id="SFLDS00029">
    <property type="entry name" value="Radical_SAM"/>
    <property type="match status" value="1"/>
</dbReference>
<keyword evidence="5 12" id="KW-0547">Nucleotide-binding</keyword>
<dbReference type="InterPro" id="IPR006638">
    <property type="entry name" value="Elp3/MiaA/NifB-like_rSAM"/>
</dbReference>
<evidence type="ECO:0000256" key="8">
    <source>
        <dbReference type="ARBA" id="ARBA00023134"/>
    </source>
</evidence>
<comment type="cofactor">
    <cofactor evidence="12">
        <name>[4Fe-4S] cluster</name>
        <dbReference type="ChEBI" id="CHEBI:49883"/>
    </cofactor>
    <text evidence="12">Binds 2 [4Fe-4S] clusters. Binds 1 [4Fe-4S] cluster coordinated with 3 cysteines and an exchangeable S-adenosyl-L-methionine and 1 [4Fe-4S] cluster coordinated with 3 cysteines and the GTP-derived substrate.</text>
</comment>
<evidence type="ECO:0000256" key="12">
    <source>
        <dbReference type="HAMAP-Rule" id="MF_01225"/>
    </source>
</evidence>
<dbReference type="CDD" id="cd21117">
    <property type="entry name" value="Twitch_MoaA"/>
    <property type="match status" value="1"/>
</dbReference>
<dbReference type="InterPro" id="IPR040064">
    <property type="entry name" value="MoaA-like"/>
</dbReference>
<evidence type="ECO:0000313" key="15">
    <source>
        <dbReference type="Proteomes" id="UP000183085"/>
    </source>
</evidence>
<comment type="subunit">
    <text evidence="12">Monomer and homodimer.</text>
</comment>
<keyword evidence="3 12" id="KW-0949">S-adenosyl-L-methionine</keyword>
<keyword evidence="9 12" id="KW-0501">Molybdenum cofactor biosynthesis</keyword>
<dbReference type="SUPFAM" id="SSF102114">
    <property type="entry name" value="Radical SAM enzymes"/>
    <property type="match status" value="1"/>
</dbReference>
<dbReference type="CDD" id="cd01335">
    <property type="entry name" value="Radical_SAM"/>
    <property type="match status" value="1"/>
</dbReference>
<organism evidence="14 15">
    <name type="scientific">Candidatus Desantisbacteria bacterium CG2_30_40_21</name>
    <dbReference type="NCBI Taxonomy" id="1817895"/>
    <lineage>
        <taxon>Bacteria</taxon>
        <taxon>Candidatus Desantisiibacteriota</taxon>
    </lineage>
</organism>
<feature type="domain" description="Radical SAM core" evidence="13">
    <location>
        <begin position="7"/>
        <end position="232"/>
    </location>
</feature>
<evidence type="ECO:0000313" key="14">
    <source>
        <dbReference type="EMBL" id="OIP42427.1"/>
    </source>
</evidence>
<dbReference type="PANTHER" id="PTHR22960">
    <property type="entry name" value="MOLYBDOPTERIN COFACTOR SYNTHESIS PROTEIN A"/>
    <property type="match status" value="1"/>
</dbReference>
<dbReference type="SFLD" id="SFLDG01067">
    <property type="entry name" value="SPASM/twitch_domain_containing"/>
    <property type="match status" value="1"/>
</dbReference>
<dbReference type="InterPro" id="IPR050105">
    <property type="entry name" value="MoCo_biosynth_MoaA/MoaC"/>
</dbReference>
<keyword evidence="8 12" id="KW-0342">GTP-binding</keyword>
<dbReference type="InterPro" id="IPR010505">
    <property type="entry name" value="MoaA_twitch"/>
</dbReference>
<comment type="catalytic activity">
    <reaction evidence="11 12">
        <text>GTP + AH2 + S-adenosyl-L-methionine = (8S)-3',8-cyclo-7,8-dihydroguanosine 5'-triphosphate + 5'-deoxyadenosine + L-methionine + A + H(+)</text>
        <dbReference type="Rhea" id="RHEA:49576"/>
        <dbReference type="ChEBI" id="CHEBI:13193"/>
        <dbReference type="ChEBI" id="CHEBI:15378"/>
        <dbReference type="ChEBI" id="CHEBI:17319"/>
        <dbReference type="ChEBI" id="CHEBI:17499"/>
        <dbReference type="ChEBI" id="CHEBI:37565"/>
        <dbReference type="ChEBI" id="CHEBI:57844"/>
        <dbReference type="ChEBI" id="CHEBI:59789"/>
        <dbReference type="ChEBI" id="CHEBI:131766"/>
        <dbReference type="EC" id="4.1.99.22"/>
    </reaction>
</comment>
<comment type="pathway">
    <text evidence="12">Cofactor biosynthesis; molybdopterin biosynthesis.</text>
</comment>
<dbReference type="PROSITE" id="PS01305">
    <property type="entry name" value="MOAA_NIFB_PQQE"/>
    <property type="match status" value="1"/>
</dbReference>
<dbReference type="PANTHER" id="PTHR22960:SF0">
    <property type="entry name" value="MOLYBDENUM COFACTOR BIOSYNTHESIS PROTEIN 1"/>
    <property type="match status" value="1"/>
</dbReference>
<comment type="similarity">
    <text evidence="12">Belongs to the radical SAM superfamily. MoaA family.</text>
</comment>
<dbReference type="GO" id="GO:0006777">
    <property type="term" value="P:Mo-molybdopterin cofactor biosynthetic process"/>
    <property type="evidence" value="ECO:0007669"/>
    <property type="project" value="UniProtKB-UniRule"/>
</dbReference>
<feature type="binding site" evidence="12">
    <location>
        <position position="27"/>
    </location>
    <ligand>
        <name>[4Fe-4S] cluster</name>
        <dbReference type="ChEBI" id="CHEBI:49883"/>
        <label>1</label>
        <note>4Fe-4S-S-AdoMet</note>
    </ligand>
</feature>
<dbReference type="InterPro" id="IPR013483">
    <property type="entry name" value="MoaA"/>
</dbReference>
<dbReference type="GO" id="GO:0046872">
    <property type="term" value="F:metal ion binding"/>
    <property type="evidence" value="ECO:0007669"/>
    <property type="project" value="UniProtKB-KW"/>
</dbReference>
<evidence type="ECO:0000256" key="11">
    <source>
        <dbReference type="ARBA" id="ARBA00048697"/>
    </source>
</evidence>
<dbReference type="InterPro" id="IPR013785">
    <property type="entry name" value="Aldolase_TIM"/>
</dbReference>
<dbReference type="NCBIfam" id="NF001199">
    <property type="entry name" value="PRK00164.2-1"/>
    <property type="match status" value="1"/>
</dbReference>
<evidence type="ECO:0000256" key="1">
    <source>
        <dbReference type="ARBA" id="ARBA00012167"/>
    </source>
</evidence>
<feature type="binding site" evidence="12">
    <location>
        <position position="274"/>
    </location>
    <ligand>
        <name>[4Fe-4S] cluster</name>
        <dbReference type="ChEBI" id="CHEBI:49883"/>
        <label>2</label>
        <note>4Fe-4S-substrate</note>
    </ligand>
</feature>
<dbReference type="GO" id="GO:0061798">
    <property type="term" value="F:GTP 3',8'-cyclase activity"/>
    <property type="evidence" value="ECO:0007669"/>
    <property type="project" value="UniProtKB-UniRule"/>
</dbReference>
<dbReference type="GO" id="GO:0051539">
    <property type="term" value="F:4 iron, 4 sulfur cluster binding"/>
    <property type="evidence" value="ECO:0007669"/>
    <property type="project" value="UniProtKB-UniRule"/>
</dbReference>
<gene>
    <name evidence="12" type="primary">moaA</name>
    <name evidence="14" type="ORF">AUJ95_01750</name>
</gene>
<keyword evidence="10 12" id="KW-0456">Lyase</keyword>